<dbReference type="EMBL" id="HBFQ01045291">
    <property type="protein sequence ID" value="CAD8857849.1"/>
    <property type="molecule type" value="Transcribed_RNA"/>
</dbReference>
<protein>
    <submittedName>
        <fullName evidence="2">Uncharacterized protein</fullName>
    </submittedName>
</protein>
<accession>A0A7S1AL30</accession>
<reference evidence="2" key="1">
    <citation type="submission" date="2021-01" db="EMBL/GenBank/DDBJ databases">
        <authorList>
            <person name="Corre E."/>
            <person name="Pelletier E."/>
            <person name="Niang G."/>
            <person name="Scheremetjew M."/>
            <person name="Finn R."/>
            <person name="Kale V."/>
            <person name="Holt S."/>
            <person name="Cochrane G."/>
            <person name="Meng A."/>
            <person name="Brown T."/>
            <person name="Cohen L."/>
        </authorList>
    </citation>
    <scope>NUCLEOTIDE SEQUENCE</scope>
</reference>
<name>A0A7S1AL30_NOCSC</name>
<evidence type="ECO:0000313" key="2">
    <source>
        <dbReference type="EMBL" id="CAD8857849.1"/>
    </source>
</evidence>
<evidence type="ECO:0000256" key="1">
    <source>
        <dbReference type="SAM" id="MobiDB-lite"/>
    </source>
</evidence>
<proteinExistence type="predicted"/>
<feature type="region of interest" description="Disordered" evidence="1">
    <location>
        <begin position="154"/>
        <end position="174"/>
    </location>
</feature>
<dbReference type="Pfam" id="PF15669">
    <property type="entry name" value="CCDC24"/>
    <property type="match status" value="1"/>
</dbReference>
<dbReference type="AlphaFoldDB" id="A0A7S1AL30"/>
<gene>
    <name evidence="2" type="ORF">NSCI0253_LOCUS32201</name>
</gene>
<sequence length="354" mass="39267">MYLAADFEKDSGVWLSPTCDRGLSDHDSLDGPLWSTVKRQLYRSEVNHVKRLVGVSLIQRNKLAWHELAALRQILFEFQQQNEELSGRLRRQVQFSGSQQRELLRSQARIILQDIEDQIQTSGCSLEDFVPDLRDPHLREFVFGELCSEIDFQSPVTTPSTRGSSSSGLTTPEPALPMPMGKQLSLEDLDAVADGVREGLDAEHDALLSAIAEQTGYLEAEDANRTHSLRRAREVPLAKLQHFVHAIQELANSRSLRALCRVPVSPSEPASLIHRPVDADASCIAQRQPITGGAHVRRLRALIAHRRDTKPGHVVPPLPCDTVSSTLTSLACVVNGLSSKKALFDPLFDDPFVP</sequence>
<feature type="compositionally biased region" description="Low complexity" evidence="1">
    <location>
        <begin position="154"/>
        <end position="172"/>
    </location>
</feature>
<organism evidence="2">
    <name type="scientific">Noctiluca scintillans</name>
    <name type="common">Sea sparkle</name>
    <name type="synonym">Red tide dinoflagellate</name>
    <dbReference type="NCBI Taxonomy" id="2966"/>
    <lineage>
        <taxon>Eukaryota</taxon>
        <taxon>Sar</taxon>
        <taxon>Alveolata</taxon>
        <taxon>Dinophyceae</taxon>
        <taxon>Noctilucales</taxon>
        <taxon>Noctilucaceae</taxon>
        <taxon>Noctiluca</taxon>
    </lineage>
</organism>
<dbReference type="InterPro" id="IPR031367">
    <property type="entry name" value="CCDC24"/>
</dbReference>